<evidence type="ECO:0000313" key="1">
    <source>
        <dbReference type="EMBL" id="RPD99082.1"/>
    </source>
</evidence>
<dbReference type="CDD" id="cd00586">
    <property type="entry name" value="4HBT"/>
    <property type="match status" value="1"/>
</dbReference>
<name>A0A3N4NRR4_9FLAO</name>
<reference evidence="1 2" key="1">
    <citation type="submission" date="2018-11" db="EMBL/GenBank/DDBJ databases">
        <title>Aureibaculum marinum gen. nov., sp. nov., a member of the family Flavobacteriaceae isolated from the Bohai Sea.</title>
        <authorList>
            <person name="Ji X."/>
        </authorList>
    </citation>
    <scope>NUCLEOTIDE SEQUENCE [LARGE SCALE GENOMIC DNA]</scope>
    <source>
        <strain evidence="1 2">BH-SD17</strain>
    </source>
</reference>
<comment type="caution">
    <text evidence="1">The sequence shown here is derived from an EMBL/GenBank/DDBJ whole genome shotgun (WGS) entry which is preliminary data.</text>
</comment>
<dbReference type="PANTHER" id="PTHR31793:SF24">
    <property type="entry name" value="LONG-CHAIN ACYL-COA THIOESTERASE FADM"/>
    <property type="match status" value="1"/>
</dbReference>
<dbReference type="InterPro" id="IPR029069">
    <property type="entry name" value="HotDog_dom_sf"/>
</dbReference>
<dbReference type="SUPFAM" id="SSF54637">
    <property type="entry name" value="Thioesterase/thiol ester dehydrase-isomerase"/>
    <property type="match status" value="1"/>
</dbReference>
<proteinExistence type="predicted"/>
<dbReference type="InterPro" id="IPR050563">
    <property type="entry name" value="4-hydroxybenzoyl-CoA_TE"/>
</dbReference>
<dbReference type="RefSeq" id="WP_123896748.1">
    <property type="nucleotide sequence ID" value="NZ_RPFJ01000005.1"/>
</dbReference>
<dbReference type="EMBL" id="RPFJ01000005">
    <property type="protein sequence ID" value="RPD99082.1"/>
    <property type="molecule type" value="Genomic_DNA"/>
</dbReference>
<dbReference type="GO" id="GO:0047617">
    <property type="term" value="F:fatty acyl-CoA hydrolase activity"/>
    <property type="evidence" value="ECO:0007669"/>
    <property type="project" value="TreeGrafter"/>
</dbReference>
<dbReference type="OrthoDB" id="760345at2"/>
<sequence>MEINKTFKYSFKTRWSDFDPNRHLRHTAYNDYAAESRVRYLNEHGFDMARFSKENIGPILFKEETTFYREITMGEDITIELFLEGLSENGERFKFLHKIYKENGVLSAEIIVLGAWLDLIKRKLTQPPADLVTTFKTLTKSENFEEIVLGVKN</sequence>
<dbReference type="AlphaFoldDB" id="A0A3N4NRR4"/>
<accession>A0A3N4NRR4</accession>
<protein>
    <submittedName>
        <fullName evidence="1">Thioesterase</fullName>
    </submittedName>
</protein>
<dbReference type="PANTHER" id="PTHR31793">
    <property type="entry name" value="4-HYDROXYBENZOYL-COA THIOESTERASE FAMILY MEMBER"/>
    <property type="match status" value="1"/>
</dbReference>
<gene>
    <name evidence="1" type="ORF">EGM88_04325</name>
</gene>
<keyword evidence="2" id="KW-1185">Reference proteome</keyword>
<organism evidence="1 2">
    <name type="scientific">Aureibaculum marinum</name>
    <dbReference type="NCBI Taxonomy" id="2487930"/>
    <lineage>
        <taxon>Bacteria</taxon>
        <taxon>Pseudomonadati</taxon>
        <taxon>Bacteroidota</taxon>
        <taxon>Flavobacteriia</taxon>
        <taxon>Flavobacteriales</taxon>
        <taxon>Flavobacteriaceae</taxon>
        <taxon>Aureibaculum</taxon>
    </lineage>
</organism>
<dbReference type="Gene3D" id="3.10.129.10">
    <property type="entry name" value="Hotdog Thioesterase"/>
    <property type="match status" value="1"/>
</dbReference>
<dbReference type="Pfam" id="PF13279">
    <property type="entry name" value="4HBT_2"/>
    <property type="match status" value="1"/>
</dbReference>
<dbReference type="Proteomes" id="UP000270856">
    <property type="component" value="Unassembled WGS sequence"/>
</dbReference>
<evidence type="ECO:0000313" key="2">
    <source>
        <dbReference type="Proteomes" id="UP000270856"/>
    </source>
</evidence>